<dbReference type="Pfam" id="PF04934">
    <property type="entry name" value="Med6"/>
    <property type="match status" value="1"/>
</dbReference>
<evidence type="ECO:0000256" key="7">
    <source>
        <dbReference type="ARBA" id="ARBA00031259"/>
    </source>
</evidence>
<sequence>MTTTISGISIPSSDLCHVQWRSLAWVLENGPITEANAMDYFALSPFYDRRSTNQVLRMQSMFSGQPTLDHNAQREALKRFVGIEFALVLARPEQDREGGLFVIEKRDRKGYDEFYPIASFYILKTSIYQAPSLHATLSARVLTSLSSLNELLDLARSHKPTYNSRQGYAWRISDKLKSDQELHHAKTNPAQSVDRTDSPAQSTHEPETMDIDALSVTANGPPKPTDSTQSADNSTESFNPILFRALQNTSNNFVAFKLATAIEPVSETATLPTSQAPSPSNPAQIPAVNSTSNQPSPTTTGTMPSQLPAPPRRQSMQDSLASPSAGSPKPGPKSGSVSKKKPKRVGGRLICPPITHRGSTHAFFRIIK</sequence>
<feature type="compositionally biased region" description="Low complexity" evidence="9">
    <location>
        <begin position="289"/>
        <end position="302"/>
    </location>
</feature>
<accession>A0A9Q3CLV8</accession>
<comment type="similarity">
    <text evidence="2 8">Belongs to the Mediator complex subunit 6 family.</text>
</comment>
<organism evidence="10 11">
    <name type="scientific">Austropuccinia psidii MF-1</name>
    <dbReference type="NCBI Taxonomy" id="1389203"/>
    <lineage>
        <taxon>Eukaryota</taxon>
        <taxon>Fungi</taxon>
        <taxon>Dikarya</taxon>
        <taxon>Basidiomycota</taxon>
        <taxon>Pucciniomycotina</taxon>
        <taxon>Pucciniomycetes</taxon>
        <taxon>Pucciniales</taxon>
        <taxon>Sphaerophragmiaceae</taxon>
        <taxon>Austropuccinia</taxon>
    </lineage>
</organism>
<dbReference type="InterPro" id="IPR007018">
    <property type="entry name" value="Mediator_Med6"/>
</dbReference>
<comment type="subcellular location">
    <subcellularLocation>
        <location evidence="1 8">Nucleus</location>
    </subcellularLocation>
</comment>
<evidence type="ECO:0000313" key="11">
    <source>
        <dbReference type="Proteomes" id="UP000765509"/>
    </source>
</evidence>
<reference evidence="10" key="1">
    <citation type="submission" date="2021-03" db="EMBL/GenBank/DDBJ databases">
        <title>Draft genome sequence of rust myrtle Austropuccinia psidii MF-1, a brazilian biotype.</title>
        <authorList>
            <person name="Quecine M.C."/>
            <person name="Pachon D.M.R."/>
            <person name="Bonatelli M.L."/>
            <person name="Correr F.H."/>
            <person name="Franceschini L.M."/>
            <person name="Leite T.F."/>
            <person name="Margarido G.R.A."/>
            <person name="Almeida C.A."/>
            <person name="Ferrarezi J.A."/>
            <person name="Labate C.A."/>
        </authorList>
    </citation>
    <scope>NUCLEOTIDE SEQUENCE</scope>
    <source>
        <strain evidence="10">MF-1</strain>
    </source>
</reference>
<feature type="compositionally biased region" description="Polar residues" evidence="9">
    <location>
        <begin position="188"/>
        <end position="203"/>
    </location>
</feature>
<keyword evidence="8" id="KW-0010">Activator</keyword>
<evidence type="ECO:0000256" key="3">
    <source>
        <dbReference type="ARBA" id="ARBA00020634"/>
    </source>
</evidence>
<dbReference type="EMBL" id="AVOT02009149">
    <property type="protein sequence ID" value="MBW0487471.1"/>
    <property type="molecule type" value="Genomic_DNA"/>
</dbReference>
<keyword evidence="4 8" id="KW-0805">Transcription regulation</keyword>
<comment type="function">
    <text evidence="8">Component of the Mediator complex, a coactivator involved in the regulated transcription of nearly all RNA polymerase II-dependent genes. Mediator functions as a bridge to convey information from gene-specific regulatory proteins to the basal RNA polymerase II transcription machinery. Mediator is recruited to promoters by direct interactions with regulatory proteins and serves as a scaffold for the assembly of a functional preinitiation complex with RNA polymerase II and the general transcription factors.</text>
</comment>
<comment type="subunit">
    <text evidence="8">Component of the Mediator complex.</text>
</comment>
<evidence type="ECO:0000256" key="8">
    <source>
        <dbReference type="RuleBase" id="RU364143"/>
    </source>
</evidence>
<keyword evidence="6 8" id="KW-0539">Nucleus</keyword>
<name>A0A9Q3CLV8_9BASI</name>
<dbReference type="GO" id="GO:0006357">
    <property type="term" value="P:regulation of transcription by RNA polymerase II"/>
    <property type="evidence" value="ECO:0007669"/>
    <property type="project" value="InterPro"/>
</dbReference>
<dbReference type="GO" id="GO:0003712">
    <property type="term" value="F:transcription coregulator activity"/>
    <property type="evidence" value="ECO:0007669"/>
    <property type="project" value="InterPro"/>
</dbReference>
<protein>
    <recommendedName>
        <fullName evidence="3 8">Mediator of RNA polymerase II transcription subunit 6</fullName>
    </recommendedName>
    <alternativeName>
        <fullName evidence="7 8">Mediator complex subunit 6</fullName>
    </alternativeName>
</protein>
<evidence type="ECO:0000256" key="6">
    <source>
        <dbReference type="ARBA" id="ARBA00023242"/>
    </source>
</evidence>
<keyword evidence="5 8" id="KW-0804">Transcription</keyword>
<dbReference type="AlphaFoldDB" id="A0A9Q3CLV8"/>
<proteinExistence type="inferred from homology"/>
<dbReference type="Gene3D" id="3.10.450.580">
    <property type="entry name" value="Mediator complex, subunit Med6"/>
    <property type="match status" value="1"/>
</dbReference>
<dbReference type="PANTHER" id="PTHR13104">
    <property type="entry name" value="MED-6-RELATED"/>
    <property type="match status" value="1"/>
</dbReference>
<comment type="caution">
    <text evidence="10">The sequence shown here is derived from an EMBL/GenBank/DDBJ whole genome shotgun (WGS) entry which is preliminary data.</text>
</comment>
<dbReference type="OrthoDB" id="344220at2759"/>
<evidence type="ECO:0000256" key="5">
    <source>
        <dbReference type="ARBA" id="ARBA00023163"/>
    </source>
</evidence>
<feature type="region of interest" description="Disordered" evidence="9">
    <location>
        <begin position="269"/>
        <end position="353"/>
    </location>
</feature>
<dbReference type="InterPro" id="IPR038566">
    <property type="entry name" value="Mediator_Med6_sf"/>
</dbReference>
<feature type="region of interest" description="Disordered" evidence="9">
    <location>
        <begin position="181"/>
        <end position="235"/>
    </location>
</feature>
<feature type="compositionally biased region" description="Polar residues" evidence="9">
    <location>
        <begin position="269"/>
        <end position="283"/>
    </location>
</feature>
<evidence type="ECO:0000256" key="2">
    <source>
        <dbReference type="ARBA" id="ARBA00007526"/>
    </source>
</evidence>
<feature type="compositionally biased region" description="Polar residues" evidence="9">
    <location>
        <begin position="225"/>
        <end position="235"/>
    </location>
</feature>
<feature type="compositionally biased region" description="Low complexity" evidence="9">
    <location>
        <begin position="321"/>
        <end position="337"/>
    </location>
</feature>
<evidence type="ECO:0000256" key="1">
    <source>
        <dbReference type="ARBA" id="ARBA00004123"/>
    </source>
</evidence>
<dbReference type="Proteomes" id="UP000765509">
    <property type="component" value="Unassembled WGS sequence"/>
</dbReference>
<evidence type="ECO:0000313" key="10">
    <source>
        <dbReference type="EMBL" id="MBW0487471.1"/>
    </source>
</evidence>
<keyword evidence="11" id="KW-1185">Reference proteome</keyword>
<evidence type="ECO:0000256" key="4">
    <source>
        <dbReference type="ARBA" id="ARBA00023015"/>
    </source>
</evidence>
<gene>
    <name evidence="8" type="primary">MED6</name>
    <name evidence="10" type="ORF">O181_027186</name>
</gene>
<evidence type="ECO:0000256" key="9">
    <source>
        <dbReference type="SAM" id="MobiDB-lite"/>
    </source>
</evidence>
<dbReference type="GO" id="GO:0016592">
    <property type="term" value="C:mediator complex"/>
    <property type="evidence" value="ECO:0007669"/>
    <property type="project" value="InterPro"/>
</dbReference>